<sequence length="291" mass="31121">MHISSPSLLILHLHLSIASAIQITPIHTFPPRIFIENIAIRSNSKILLTSMSTLTLSTINPLVSPATVETVHTFPSELATGLIGITESTPDIFAVTTGIIDLANTRVTPGSLIVWTVDLRRIHRPPIIKRVTTVQNTTIINGITTLPTAPHILLAADSAAGTVWRINLQTGNSTIIFSDPLFKPVNATPGSNLGINGLQAAGQFLYFTNSAQGLFGRVPISRGGEKTGDVQVLARPMREGLVYDDIAVDGEGNAWIATHPVDVVRIRGLEGKGGIKQETWGDSEVLLNPTA</sequence>
<feature type="non-terminal residue" evidence="2">
    <location>
        <position position="291"/>
    </location>
</feature>
<organism evidence="2 3">
    <name type="scientific">Hymenoscyphus albidus</name>
    <dbReference type="NCBI Taxonomy" id="595503"/>
    <lineage>
        <taxon>Eukaryota</taxon>
        <taxon>Fungi</taxon>
        <taxon>Dikarya</taxon>
        <taxon>Ascomycota</taxon>
        <taxon>Pezizomycotina</taxon>
        <taxon>Leotiomycetes</taxon>
        <taxon>Helotiales</taxon>
        <taxon>Helotiaceae</taxon>
        <taxon>Hymenoscyphus</taxon>
    </lineage>
</organism>
<dbReference type="PANTHER" id="PTHR42060">
    <property type="entry name" value="NHL REPEAT-CONTAINING PROTEIN-RELATED"/>
    <property type="match status" value="1"/>
</dbReference>
<evidence type="ECO:0000313" key="3">
    <source>
        <dbReference type="Proteomes" id="UP000701801"/>
    </source>
</evidence>
<keyword evidence="3" id="KW-1185">Reference proteome</keyword>
<protein>
    <recommendedName>
        <fullName evidence="4">SMP-30/Gluconolactonase/LRE-like region domain-containing protein</fullName>
    </recommendedName>
</protein>
<evidence type="ECO:0008006" key="4">
    <source>
        <dbReference type="Google" id="ProtNLM"/>
    </source>
</evidence>
<dbReference type="PANTHER" id="PTHR42060:SF1">
    <property type="entry name" value="NHL REPEAT-CONTAINING PROTEIN"/>
    <property type="match status" value="1"/>
</dbReference>
<dbReference type="SUPFAM" id="SSF63829">
    <property type="entry name" value="Calcium-dependent phosphotriesterase"/>
    <property type="match status" value="1"/>
</dbReference>
<gene>
    <name evidence="2" type="ORF">HYALB_00013890</name>
</gene>
<reference evidence="2" key="1">
    <citation type="submission" date="2021-07" db="EMBL/GenBank/DDBJ databases">
        <authorList>
            <person name="Durling M."/>
        </authorList>
    </citation>
    <scope>NUCLEOTIDE SEQUENCE</scope>
</reference>
<evidence type="ECO:0000256" key="1">
    <source>
        <dbReference type="SAM" id="SignalP"/>
    </source>
</evidence>
<dbReference type="Proteomes" id="UP000701801">
    <property type="component" value="Unassembled WGS sequence"/>
</dbReference>
<dbReference type="AlphaFoldDB" id="A0A9N9QBY1"/>
<dbReference type="EMBL" id="CAJVRM010000543">
    <property type="protein sequence ID" value="CAG8981932.1"/>
    <property type="molecule type" value="Genomic_DNA"/>
</dbReference>
<name>A0A9N9QBY1_9HELO</name>
<evidence type="ECO:0000313" key="2">
    <source>
        <dbReference type="EMBL" id="CAG8981932.1"/>
    </source>
</evidence>
<feature type="signal peptide" evidence="1">
    <location>
        <begin position="1"/>
        <end position="20"/>
    </location>
</feature>
<proteinExistence type="predicted"/>
<dbReference type="Gene3D" id="2.120.10.30">
    <property type="entry name" value="TolB, C-terminal domain"/>
    <property type="match status" value="1"/>
</dbReference>
<keyword evidence="1" id="KW-0732">Signal</keyword>
<comment type="caution">
    <text evidence="2">The sequence shown here is derived from an EMBL/GenBank/DDBJ whole genome shotgun (WGS) entry which is preliminary data.</text>
</comment>
<feature type="chain" id="PRO_5040503734" description="SMP-30/Gluconolactonase/LRE-like region domain-containing protein" evidence="1">
    <location>
        <begin position="21"/>
        <end position="291"/>
    </location>
</feature>
<dbReference type="OrthoDB" id="9977941at2759"/>
<dbReference type="InterPro" id="IPR011042">
    <property type="entry name" value="6-blade_b-propeller_TolB-like"/>
</dbReference>
<dbReference type="InterPro" id="IPR052998">
    <property type="entry name" value="Hetero-Diels-Alderase-like"/>
</dbReference>
<accession>A0A9N9QBY1</accession>